<accession>A0A6I6EWW4</accession>
<comment type="catalytic activity">
    <reaction evidence="11 12">
        <text>GTP + AH2 + S-adenosyl-L-methionine = (8S)-3',8-cyclo-7,8-dihydroguanosine 5'-triphosphate + 5'-deoxyadenosine + L-methionine + A + H(+)</text>
        <dbReference type="Rhea" id="RHEA:49576"/>
        <dbReference type="ChEBI" id="CHEBI:13193"/>
        <dbReference type="ChEBI" id="CHEBI:15378"/>
        <dbReference type="ChEBI" id="CHEBI:17319"/>
        <dbReference type="ChEBI" id="CHEBI:17499"/>
        <dbReference type="ChEBI" id="CHEBI:37565"/>
        <dbReference type="ChEBI" id="CHEBI:57844"/>
        <dbReference type="ChEBI" id="CHEBI:59789"/>
        <dbReference type="ChEBI" id="CHEBI:131766"/>
        <dbReference type="EC" id="4.1.99.22"/>
    </reaction>
</comment>
<keyword evidence="4 12" id="KW-0479">Metal-binding</keyword>
<comment type="subunit">
    <text evidence="12">Monomer and homodimer.</text>
</comment>
<evidence type="ECO:0000259" key="13">
    <source>
        <dbReference type="PROSITE" id="PS51918"/>
    </source>
</evidence>
<keyword evidence="7 12" id="KW-0411">Iron-sulfur</keyword>
<dbReference type="InterPro" id="IPR007197">
    <property type="entry name" value="rSAM"/>
</dbReference>
<dbReference type="EMBL" id="CP046522">
    <property type="protein sequence ID" value="QGU94711.1"/>
    <property type="molecule type" value="Genomic_DNA"/>
</dbReference>
<feature type="binding site" evidence="12">
    <location>
        <position position="20"/>
    </location>
    <ligand>
        <name>[4Fe-4S] cluster</name>
        <dbReference type="ChEBI" id="CHEBI:49883"/>
        <label>1</label>
        <note>4Fe-4S-S-AdoMet</note>
    </ligand>
</feature>
<dbReference type="UniPathway" id="UPA00344"/>
<dbReference type="PANTHER" id="PTHR22960:SF0">
    <property type="entry name" value="MOLYBDENUM COFACTOR BIOSYNTHESIS PROTEIN 1"/>
    <property type="match status" value="1"/>
</dbReference>
<dbReference type="SFLD" id="SFLDG01067">
    <property type="entry name" value="SPASM/twitch_domain_containing"/>
    <property type="match status" value="1"/>
</dbReference>
<evidence type="ECO:0000256" key="9">
    <source>
        <dbReference type="ARBA" id="ARBA00023150"/>
    </source>
</evidence>
<reference evidence="14 15" key="1">
    <citation type="submission" date="2019-12" db="EMBL/GenBank/DDBJ databases">
        <title>Genome sequenceing of Clostridium bovifaecis.</title>
        <authorList>
            <person name="Yao Y."/>
        </authorList>
    </citation>
    <scope>NUCLEOTIDE SEQUENCE [LARGE SCALE GENOMIC DNA]</scope>
    <source>
        <strain evidence="14 15">BXX</strain>
    </source>
</reference>
<sequence length="320" mass="35699">MLDEEGREINYLRISVTDLCNLRCRYCIPEEGILKKCHSDILSVEEIEQIVKVSSKLGVKKVRLTGGEPLVRKGIVELVKKISNIQGINEVALTTNGTLLKKYAKSLKEAGLKRVNISIDTLQEKKYEYITKGGKLQDVLDGIKAAKESGLSPLKFNVVLIKGFNDDEIENFVNLTLENEVDIRFIELMPIGENGDWAQRHFIPNTIVLDKNPDLIPVASKDKSAPAKHYKLPGAKGRVGLINPISSHFCSSCNRIRLTADGKVKPCLHSNEEIDIRSTLRQGGNVLPILTKAIKVKPKQHHMNEEDYTPIAREMVQIGG</sequence>
<gene>
    <name evidence="12 14" type="primary">moaA</name>
    <name evidence="14" type="ORF">GOM49_06010</name>
</gene>
<keyword evidence="6 12" id="KW-0408">Iron</keyword>
<dbReference type="PROSITE" id="PS01305">
    <property type="entry name" value="MOAA_NIFB_PQQE"/>
    <property type="match status" value="1"/>
</dbReference>
<dbReference type="GO" id="GO:0051539">
    <property type="term" value="F:4 iron, 4 sulfur cluster binding"/>
    <property type="evidence" value="ECO:0007669"/>
    <property type="project" value="UniProtKB-UniRule"/>
</dbReference>
<dbReference type="InterPro" id="IPR050105">
    <property type="entry name" value="MoCo_biosynth_MoaA/MoaC"/>
</dbReference>
<comment type="pathway">
    <text evidence="12">Cofactor biosynthesis; molybdopterin biosynthesis.</text>
</comment>
<dbReference type="GO" id="GO:1904047">
    <property type="term" value="F:S-adenosyl-L-methionine binding"/>
    <property type="evidence" value="ECO:0007669"/>
    <property type="project" value="UniProtKB-UniRule"/>
</dbReference>
<dbReference type="InterPro" id="IPR058240">
    <property type="entry name" value="rSAM_sf"/>
</dbReference>
<keyword evidence="8 12" id="KW-0342">GTP-binding</keyword>
<dbReference type="SFLD" id="SFLDS00029">
    <property type="entry name" value="Radical_SAM"/>
    <property type="match status" value="1"/>
</dbReference>
<feature type="binding site" evidence="12">
    <location>
        <position position="63"/>
    </location>
    <ligand>
        <name>GTP</name>
        <dbReference type="ChEBI" id="CHEBI:37565"/>
    </ligand>
</feature>
<comment type="similarity">
    <text evidence="12">Belongs to the radical SAM superfamily. MoaA family.</text>
</comment>
<keyword evidence="10 12" id="KW-0456">Lyase</keyword>
<proteinExistence type="inferred from homology"/>
<evidence type="ECO:0000256" key="8">
    <source>
        <dbReference type="ARBA" id="ARBA00023134"/>
    </source>
</evidence>
<dbReference type="GO" id="GO:0061798">
    <property type="term" value="F:GTP 3',8'-cyclase activity"/>
    <property type="evidence" value="ECO:0007669"/>
    <property type="project" value="UniProtKB-UniRule"/>
</dbReference>
<dbReference type="PANTHER" id="PTHR22960">
    <property type="entry name" value="MOLYBDOPTERIN COFACTOR SYNTHESIS PROTEIN A"/>
    <property type="match status" value="1"/>
</dbReference>
<dbReference type="SMART" id="SM00729">
    <property type="entry name" value="Elp3"/>
    <property type="match status" value="1"/>
</dbReference>
<feature type="binding site" evidence="12">
    <location>
        <position position="118"/>
    </location>
    <ligand>
        <name>S-adenosyl-L-methionine</name>
        <dbReference type="ChEBI" id="CHEBI:59789"/>
    </ligand>
</feature>
<dbReference type="SFLD" id="SFLDG01386">
    <property type="entry name" value="main_SPASM_domain-containing"/>
    <property type="match status" value="1"/>
</dbReference>
<feature type="binding site" evidence="12">
    <location>
        <position position="24"/>
    </location>
    <ligand>
        <name>[4Fe-4S] cluster</name>
        <dbReference type="ChEBI" id="CHEBI:49883"/>
        <label>1</label>
        <note>4Fe-4S-S-AdoMet</note>
    </ligand>
</feature>
<dbReference type="InterPro" id="IPR006638">
    <property type="entry name" value="Elp3/MiaA/NifB-like_rSAM"/>
</dbReference>
<dbReference type="Gene3D" id="3.20.20.70">
    <property type="entry name" value="Aldolase class I"/>
    <property type="match status" value="1"/>
</dbReference>
<evidence type="ECO:0000256" key="12">
    <source>
        <dbReference type="HAMAP-Rule" id="MF_01225"/>
    </source>
</evidence>
<dbReference type="InterPro" id="IPR010505">
    <property type="entry name" value="MoaA_twitch"/>
</dbReference>
<dbReference type="GO" id="GO:0005525">
    <property type="term" value="F:GTP binding"/>
    <property type="evidence" value="ECO:0007669"/>
    <property type="project" value="UniProtKB-UniRule"/>
</dbReference>
<evidence type="ECO:0000256" key="2">
    <source>
        <dbReference type="ARBA" id="ARBA00022485"/>
    </source>
</evidence>
<dbReference type="EC" id="4.1.99.22" evidence="1 12"/>
<evidence type="ECO:0000256" key="5">
    <source>
        <dbReference type="ARBA" id="ARBA00022741"/>
    </source>
</evidence>
<evidence type="ECO:0000256" key="6">
    <source>
        <dbReference type="ARBA" id="ARBA00023004"/>
    </source>
</evidence>
<dbReference type="InterPro" id="IPR013483">
    <property type="entry name" value="MoaA"/>
</dbReference>
<feature type="binding site" evidence="12">
    <location>
        <position position="27"/>
    </location>
    <ligand>
        <name>[4Fe-4S] cluster</name>
        <dbReference type="ChEBI" id="CHEBI:49883"/>
        <label>1</label>
        <note>4Fe-4S-S-AdoMet</note>
    </ligand>
</feature>
<dbReference type="Pfam" id="PF06463">
    <property type="entry name" value="Mob_synth_C"/>
    <property type="match status" value="1"/>
</dbReference>
<comment type="function">
    <text evidence="12">Catalyzes the cyclization of GTP to (8S)-3',8-cyclo-7,8-dihydroguanosine 5'-triphosphate.</text>
</comment>
<dbReference type="Pfam" id="PF04055">
    <property type="entry name" value="Radical_SAM"/>
    <property type="match status" value="1"/>
</dbReference>
<evidence type="ECO:0000313" key="15">
    <source>
        <dbReference type="Proteomes" id="UP000422764"/>
    </source>
</evidence>
<evidence type="ECO:0000256" key="7">
    <source>
        <dbReference type="ARBA" id="ARBA00023014"/>
    </source>
</evidence>
<dbReference type="SFLD" id="SFLDG01383">
    <property type="entry name" value="cyclic_pyranopterin_phosphate"/>
    <property type="match status" value="1"/>
</dbReference>
<feature type="binding site" evidence="12">
    <location>
        <position position="250"/>
    </location>
    <ligand>
        <name>[4Fe-4S] cluster</name>
        <dbReference type="ChEBI" id="CHEBI:49883"/>
        <label>2</label>
        <note>4Fe-4S-substrate</note>
    </ligand>
</feature>
<evidence type="ECO:0000256" key="10">
    <source>
        <dbReference type="ARBA" id="ARBA00023239"/>
    </source>
</evidence>
<dbReference type="GO" id="GO:0046872">
    <property type="term" value="F:metal ion binding"/>
    <property type="evidence" value="ECO:0007669"/>
    <property type="project" value="UniProtKB-KW"/>
</dbReference>
<feature type="binding site" evidence="12">
    <location>
        <position position="189"/>
    </location>
    <ligand>
        <name>S-adenosyl-L-methionine</name>
        <dbReference type="ChEBI" id="CHEBI:59789"/>
    </ligand>
</feature>
<evidence type="ECO:0000256" key="4">
    <source>
        <dbReference type="ARBA" id="ARBA00022723"/>
    </source>
</evidence>
<dbReference type="NCBIfam" id="NF001199">
    <property type="entry name" value="PRK00164.2-1"/>
    <property type="match status" value="1"/>
</dbReference>
<evidence type="ECO:0000256" key="11">
    <source>
        <dbReference type="ARBA" id="ARBA00048697"/>
    </source>
</evidence>
<feature type="binding site" evidence="12">
    <location>
        <position position="94"/>
    </location>
    <ligand>
        <name>GTP</name>
        <dbReference type="ChEBI" id="CHEBI:37565"/>
    </ligand>
</feature>
<keyword evidence="2 12" id="KW-0004">4Fe-4S</keyword>
<dbReference type="InterPro" id="IPR040064">
    <property type="entry name" value="MoaA-like"/>
</dbReference>
<feature type="domain" description="Radical SAM core" evidence="13">
    <location>
        <begin position="4"/>
        <end position="226"/>
    </location>
</feature>
<dbReference type="GO" id="GO:0006777">
    <property type="term" value="P:Mo-molybdopterin cofactor biosynthetic process"/>
    <property type="evidence" value="ECO:0007669"/>
    <property type="project" value="UniProtKB-UniRule"/>
</dbReference>
<keyword evidence="15" id="KW-1185">Reference proteome</keyword>
<feature type="binding site" evidence="12">
    <location>
        <position position="267"/>
    </location>
    <ligand>
        <name>[4Fe-4S] cluster</name>
        <dbReference type="ChEBI" id="CHEBI:49883"/>
        <label>2</label>
        <note>4Fe-4S-substrate</note>
    </ligand>
</feature>
<dbReference type="AlphaFoldDB" id="A0A6I6EWW4"/>
<dbReference type="CDD" id="cd21117">
    <property type="entry name" value="Twitch_MoaA"/>
    <property type="match status" value="1"/>
</dbReference>
<dbReference type="NCBIfam" id="TIGR02666">
    <property type="entry name" value="moaA"/>
    <property type="match status" value="1"/>
</dbReference>
<dbReference type="GO" id="GO:0061799">
    <property type="term" value="F:cyclic pyranopterin monophosphate synthase activity"/>
    <property type="evidence" value="ECO:0007669"/>
    <property type="project" value="TreeGrafter"/>
</dbReference>
<feature type="binding site" evidence="12">
    <location>
        <position position="155"/>
    </location>
    <ligand>
        <name>GTP</name>
        <dbReference type="ChEBI" id="CHEBI:37565"/>
    </ligand>
</feature>
<keyword evidence="3 12" id="KW-0949">S-adenosyl-L-methionine</keyword>
<name>A0A6I6EWW4_9CLOT</name>
<feature type="binding site" evidence="12">
    <location>
        <begin position="255"/>
        <end position="257"/>
    </location>
    <ligand>
        <name>GTP</name>
        <dbReference type="ChEBI" id="CHEBI:37565"/>
    </ligand>
</feature>
<organism evidence="14 15">
    <name type="scientific">Clostridium bovifaecis</name>
    <dbReference type="NCBI Taxonomy" id="2184719"/>
    <lineage>
        <taxon>Bacteria</taxon>
        <taxon>Bacillati</taxon>
        <taxon>Bacillota</taxon>
        <taxon>Clostridia</taxon>
        <taxon>Eubacteriales</taxon>
        <taxon>Clostridiaceae</taxon>
        <taxon>Clostridium</taxon>
    </lineage>
</organism>
<protein>
    <recommendedName>
        <fullName evidence="1 12">GTP 3',8-cyclase</fullName>
        <ecNumber evidence="1 12">4.1.99.22</ecNumber>
    </recommendedName>
    <alternativeName>
        <fullName evidence="12">Molybdenum cofactor biosynthesis protein A</fullName>
    </alternativeName>
</protein>
<dbReference type="InterPro" id="IPR000385">
    <property type="entry name" value="MoaA_NifB_PqqE_Fe-S-bd_CS"/>
</dbReference>
<dbReference type="Proteomes" id="UP000422764">
    <property type="component" value="Chromosome"/>
</dbReference>
<dbReference type="SUPFAM" id="SSF102114">
    <property type="entry name" value="Radical SAM enzymes"/>
    <property type="match status" value="1"/>
</dbReference>
<dbReference type="CDD" id="cd01335">
    <property type="entry name" value="Radical_SAM"/>
    <property type="match status" value="1"/>
</dbReference>
<comment type="cofactor">
    <cofactor evidence="12">
        <name>[4Fe-4S] cluster</name>
        <dbReference type="ChEBI" id="CHEBI:49883"/>
    </cofactor>
    <text evidence="12">Binds 2 [4Fe-4S] clusters. Binds 1 [4Fe-4S] cluster coordinated with 3 cysteines and an exchangeable S-adenosyl-L-methionine and 1 [4Fe-4S] cluster coordinated with 3 cysteines and the GTP-derived substrate.</text>
</comment>
<dbReference type="InterPro" id="IPR013785">
    <property type="entry name" value="Aldolase_TIM"/>
</dbReference>
<keyword evidence="5 12" id="KW-0547">Nucleotide-binding</keyword>
<evidence type="ECO:0000256" key="1">
    <source>
        <dbReference type="ARBA" id="ARBA00012167"/>
    </source>
</evidence>
<feature type="binding site" evidence="12">
    <location>
        <position position="13"/>
    </location>
    <ligand>
        <name>GTP</name>
        <dbReference type="ChEBI" id="CHEBI:37565"/>
    </ligand>
</feature>
<feature type="binding site" evidence="12">
    <location>
        <position position="67"/>
    </location>
    <ligand>
        <name>S-adenosyl-L-methionine</name>
        <dbReference type="ChEBI" id="CHEBI:59789"/>
    </ligand>
</feature>
<dbReference type="PROSITE" id="PS51918">
    <property type="entry name" value="RADICAL_SAM"/>
    <property type="match status" value="1"/>
</dbReference>
<feature type="binding site" evidence="12">
    <location>
        <position position="26"/>
    </location>
    <ligand>
        <name>S-adenosyl-L-methionine</name>
        <dbReference type="ChEBI" id="CHEBI:59789"/>
    </ligand>
</feature>
<evidence type="ECO:0000313" key="14">
    <source>
        <dbReference type="EMBL" id="QGU94711.1"/>
    </source>
</evidence>
<keyword evidence="9 12" id="KW-0501">Molybdenum cofactor biosynthesis</keyword>
<evidence type="ECO:0000256" key="3">
    <source>
        <dbReference type="ARBA" id="ARBA00022691"/>
    </source>
</evidence>
<dbReference type="HAMAP" id="MF_01225_B">
    <property type="entry name" value="MoaA_B"/>
    <property type="match status" value="1"/>
</dbReference>
<feature type="binding site" evidence="12">
    <location>
        <position position="253"/>
    </location>
    <ligand>
        <name>[4Fe-4S] cluster</name>
        <dbReference type="ChEBI" id="CHEBI:49883"/>
        <label>2</label>
        <note>4Fe-4S-substrate</note>
    </ligand>
</feature>